<dbReference type="PANTHER" id="PTHR28093:SF1">
    <property type="entry name" value="MORPHOGENESIS-RELATED PROTEIN MSB1"/>
    <property type="match status" value="1"/>
</dbReference>
<dbReference type="PANTHER" id="PTHR28093">
    <property type="entry name" value="MORPHOGENESIS-RELATED PROTEIN MSB1"/>
    <property type="match status" value="1"/>
</dbReference>
<evidence type="ECO:0000256" key="1">
    <source>
        <dbReference type="SAM" id="MobiDB-lite"/>
    </source>
</evidence>
<dbReference type="AlphaFoldDB" id="A0A8H5BAL6"/>
<feature type="domain" description="Meiotically up-regulated protein Msb1/Mug8" evidence="2">
    <location>
        <begin position="121"/>
        <end position="323"/>
    </location>
</feature>
<feature type="compositionally biased region" description="Basic and acidic residues" evidence="1">
    <location>
        <begin position="860"/>
        <end position="877"/>
    </location>
</feature>
<feature type="region of interest" description="Disordered" evidence="1">
    <location>
        <begin position="1138"/>
        <end position="1253"/>
    </location>
</feature>
<feature type="compositionally biased region" description="Polar residues" evidence="1">
    <location>
        <begin position="8"/>
        <end position="27"/>
    </location>
</feature>
<feature type="compositionally biased region" description="Polar residues" evidence="1">
    <location>
        <begin position="1092"/>
        <end position="1103"/>
    </location>
</feature>
<feature type="region of interest" description="Disordered" evidence="1">
    <location>
        <begin position="1041"/>
        <end position="1109"/>
    </location>
</feature>
<feature type="compositionally biased region" description="Low complexity" evidence="1">
    <location>
        <begin position="465"/>
        <end position="486"/>
    </location>
</feature>
<feature type="region of interest" description="Disordered" evidence="1">
    <location>
        <begin position="1"/>
        <end position="88"/>
    </location>
</feature>
<feature type="compositionally biased region" description="Pro residues" evidence="1">
    <location>
        <begin position="765"/>
        <end position="775"/>
    </location>
</feature>
<evidence type="ECO:0000313" key="4">
    <source>
        <dbReference type="Proteomes" id="UP000567179"/>
    </source>
</evidence>
<name>A0A8H5BAL6_9AGAR</name>
<keyword evidence="4" id="KW-1185">Reference proteome</keyword>
<dbReference type="Pfam" id="PF08101">
    <property type="entry name" value="Msb1-Mug8_dom"/>
    <property type="match status" value="1"/>
</dbReference>
<sequence length="1253" mass="138212">MPSLFSRARTNSTPQRKALSGSDNSQYAARGLDEFGRVSSPTYNRSLLGTPSKKDKKKDAKRSKTIPSGREDLEQPPDSPFPDDAFLPLNLERPRRDATEYIKEHDYGYLSYERHVVLGLDQVERLVEVISEELETRGGVTTPFIFSTTALDISATSIKRIIGTFLETCQPYTSQRAQEAEAKWREEARFAGPHELAMCLRWGLARVIRSIGGQDIRGLVSWEHYMDFRESETAMGYPPAHFATHFLPELEPCLQVIIVRLLSLLARLVANSTSSGHTPPTLSPLFGPLFFGLGPATLAFHHAYIHYLKATTAMEHIILAFVRWQDLPRISSTSPGQQSGSAASLGVPVRLKEWIKGYPAVIPPLEMKKPQPRRGARTVRVMSVRRNVRMYSPDLVKTAATWAYVPQGSNAHNGLARSKEWERIAPATLKLQPRYSEGFKKRMDLPPNFHPDVAPGAAPQDLRPSQSDSSYLSTASSSTANTSSDYFGIGVREGEDRFRSLTDLKWGEFESMGFSGLGDEKKLQFDLTESARTERSAKRQTLSWNDFSSSGFTRMDAPLSATLQFSTPLTTTISSWPAHSADIHKKLKKTQKALPAFGWDTEPVVGNEEIIEEPFLDVFCDLIYGGGWMDLERGEMLDRDCNWALVEYKSFPASRSTAMGGSDPRTSSTLILFEEFVPLEYREQLAVKSSSRRRLPSLFTPSGKKQWKQAATLNGRPYVVGHVPRSPSMREVEFEGMLHGNSTTKLISLNPNPKIPSMRTQPAPRVAPPPAPPVPTAKRVQPQPPVAAPSAPLVVDEPPPPAPKSDEFHSDSTTASHSVRKSIFRLPSTPGSMRRSMVPAEHTTVEFDTRMASYSDDEQDGTRKEPEHIKQKRRESSTDAWVDILVGTQERRLGGQDAALRDKKRAPKSEDPDKVGLEIAEVLAAVKDRSLSPESLMEPVDNAYNMDQMIRDDDSDIEEVDTVPRKNDARSLSLSEDHTGLAYDQPDDDHSDDEIVTSPALMKARELANQRRLGYFALHPERRVANTQSVVVEDIRNRLAHDSDSEAGHDDSDHYGAQAESVRPLPVPPVVPTTPPKPHIYEPTPVTPPRPQSTASTLSQSAEVRQGLTTIVIPPAPVPPAQTLPATPSKTAALIEMYRERERGGAAAASPKNTSPPTPQASPPNAAPLPASRLPVRVGSLPGAGVSPVLQPPTMPILGASSSPRHSPQPVVIPLEPSISDIPRINLEDTGRASPGRYIHGAPLQNVIEEEEE</sequence>
<accession>A0A8H5BAL6</accession>
<feature type="compositionally biased region" description="Acidic residues" evidence="1">
    <location>
        <begin position="985"/>
        <end position="995"/>
    </location>
</feature>
<feature type="region of interest" description="Disordered" evidence="1">
    <location>
        <begin position="440"/>
        <end position="486"/>
    </location>
</feature>
<feature type="compositionally biased region" description="Basic and acidic residues" evidence="1">
    <location>
        <begin position="962"/>
        <end position="979"/>
    </location>
</feature>
<feature type="region of interest" description="Disordered" evidence="1">
    <location>
        <begin position="953"/>
        <end position="997"/>
    </location>
</feature>
<dbReference type="EMBL" id="JAACJJ010000029">
    <property type="protein sequence ID" value="KAF5319593.1"/>
    <property type="molecule type" value="Genomic_DNA"/>
</dbReference>
<dbReference type="Proteomes" id="UP000567179">
    <property type="component" value="Unassembled WGS sequence"/>
</dbReference>
<organism evidence="3 4">
    <name type="scientific">Psilocybe cf. subviscida</name>
    <dbReference type="NCBI Taxonomy" id="2480587"/>
    <lineage>
        <taxon>Eukaryota</taxon>
        <taxon>Fungi</taxon>
        <taxon>Dikarya</taxon>
        <taxon>Basidiomycota</taxon>
        <taxon>Agaricomycotina</taxon>
        <taxon>Agaricomycetes</taxon>
        <taxon>Agaricomycetidae</taxon>
        <taxon>Agaricales</taxon>
        <taxon>Agaricineae</taxon>
        <taxon>Strophariaceae</taxon>
        <taxon>Psilocybe</taxon>
    </lineage>
</organism>
<dbReference type="InterPro" id="IPR037508">
    <property type="entry name" value="Msb1/Mug8"/>
</dbReference>
<dbReference type="OrthoDB" id="3362494at2759"/>
<dbReference type="InterPro" id="IPR012965">
    <property type="entry name" value="Msb1/Mug8_dom"/>
</dbReference>
<feature type="compositionally biased region" description="Basic and acidic residues" evidence="1">
    <location>
        <begin position="1041"/>
        <end position="1054"/>
    </location>
</feature>
<gene>
    <name evidence="3" type="ORF">D9619_008680</name>
</gene>
<feature type="compositionally biased region" description="Pro residues" evidence="1">
    <location>
        <begin position="1065"/>
        <end position="1078"/>
    </location>
</feature>
<evidence type="ECO:0000259" key="2">
    <source>
        <dbReference type="Pfam" id="PF08101"/>
    </source>
</evidence>
<feature type="region of interest" description="Disordered" evidence="1">
    <location>
        <begin position="743"/>
        <end position="914"/>
    </location>
</feature>
<proteinExistence type="predicted"/>
<protein>
    <recommendedName>
        <fullName evidence="2">Meiotically up-regulated protein Msb1/Mug8 domain-containing protein</fullName>
    </recommendedName>
</protein>
<comment type="caution">
    <text evidence="3">The sequence shown here is derived from an EMBL/GenBank/DDBJ whole genome shotgun (WGS) entry which is preliminary data.</text>
</comment>
<feature type="compositionally biased region" description="Pro residues" evidence="1">
    <location>
        <begin position="1154"/>
        <end position="1167"/>
    </location>
</feature>
<feature type="compositionally biased region" description="Basic residues" evidence="1">
    <location>
        <begin position="54"/>
        <end position="64"/>
    </location>
</feature>
<evidence type="ECO:0000313" key="3">
    <source>
        <dbReference type="EMBL" id="KAF5319593.1"/>
    </source>
</evidence>
<feature type="compositionally biased region" description="Polar residues" evidence="1">
    <location>
        <begin position="39"/>
        <end position="49"/>
    </location>
</feature>
<reference evidence="3 4" key="1">
    <citation type="journal article" date="2020" name="ISME J.">
        <title>Uncovering the hidden diversity of litter-decomposition mechanisms in mushroom-forming fungi.</title>
        <authorList>
            <person name="Floudas D."/>
            <person name="Bentzer J."/>
            <person name="Ahren D."/>
            <person name="Johansson T."/>
            <person name="Persson P."/>
            <person name="Tunlid A."/>
        </authorList>
    </citation>
    <scope>NUCLEOTIDE SEQUENCE [LARGE SCALE GENOMIC DNA]</scope>
    <source>
        <strain evidence="3 4">CBS 101986</strain>
    </source>
</reference>